<dbReference type="SMART" id="SM00860">
    <property type="entry name" value="SMI1_KNR4"/>
    <property type="match status" value="1"/>
</dbReference>
<keyword evidence="3" id="KW-1185">Reference proteome</keyword>
<evidence type="ECO:0000313" key="3">
    <source>
        <dbReference type="Proteomes" id="UP001500016"/>
    </source>
</evidence>
<dbReference type="PANTHER" id="PTHR47432">
    <property type="entry name" value="CELL WALL ASSEMBLY REGULATOR SMI1"/>
    <property type="match status" value="1"/>
</dbReference>
<proteinExistence type="predicted"/>
<name>A0ABP5GX53_9ACTN</name>
<dbReference type="InterPro" id="IPR037883">
    <property type="entry name" value="Knr4/Smi1-like_sf"/>
</dbReference>
<dbReference type="Gene3D" id="3.40.1580.10">
    <property type="entry name" value="SMI1/KNR4-like"/>
    <property type="match status" value="1"/>
</dbReference>
<dbReference type="EMBL" id="BAAAPE010000001">
    <property type="protein sequence ID" value="GAA2059754.1"/>
    <property type="molecule type" value="Genomic_DNA"/>
</dbReference>
<dbReference type="PANTHER" id="PTHR47432:SF1">
    <property type="entry name" value="CELL WALL ASSEMBLY REGULATOR SMI1"/>
    <property type="match status" value="1"/>
</dbReference>
<feature type="domain" description="Knr4/Smi1-like" evidence="1">
    <location>
        <begin position="30"/>
        <end position="161"/>
    </location>
</feature>
<dbReference type="InterPro" id="IPR051873">
    <property type="entry name" value="KNR4/SMI1_regulator"/>
</dbReference>
<evidence type="ECO:0000259" key="1">
    <source>
        <dbReference type="SMART" id="SM00860"/>
    </source>
</evidence>
<accession>A0ABP5GX53</accession>
<dbReference type="Proteomes" id="UP001500016">
    <property type="component" value="Unassembled WGS sequence"/>
</dbReference>
<gene>
    <name evidence="2" type="ORF">GCM10009801_00720</name>
</gene>
<dbReference type="SUPFAM" id="SSF160631">
    <property type="entry name" value="SMI1/KNR4-like"/>
    <property type="match status" value="1"/>
</dbReference>
<comment type="caution">
    <text evidence="2">The sequence shown here is derived from an EMBL/GenBank/DDBJ whole genome shotgun (WGS) entry which is preliminary data.</text>
</comment>
<protein>
    <submittedName>
        <fullName evidence="2">SMI1/KNR4 family protein</fullName>
    </submittedName>
</protein>
<sequence>MTPTVTESWARIETWLAAHAPVTFAALAPPAAPGAIAAAEEAIGLAFPEPLKESLLRHNGSDHSDVLPPFWSLLSAGEIARTWKRKVEIHGEDGDGDEDEEDDPESDFGPWWHRAWIPFAADGCGDDLVIDLRPGSRTGRIGEADHEQGCHFGRFPMWASLPALFDATATSLETGEPVGDYDPLVTEDGELDWYIG</sequence>
<dbReference type="InterPro" id="IPR018958">
    <property type="entry name" value="Knr4/Smi1-like_dom"/>
</dbReference>
<organism evidence="2 3">
    <name type="scientific">Streptomyces albiaxialis</name>
    <dbReference type="NCBI Taxonomy" id="329523"/>
    <lineage>
        <taxon>Bacteria</taxon>
        <taxon>Bacillati</taxon>
        <taxon>Actinomycetota</taxon>
        <taxon>Actinomycetes</taxon>
        <taxon>Kitasatosporales</taxon>
        <taxon>Streptomycetaceae</taxon>
        <taxon>Streptomyces</taxon>
    </lineage>
</organism>
<evidence type="ECO:0000313" key="2">
    <source>
        <dbReference type="EMBL" id="GAA2059754.1"/>
    </source>
</evidence>
<dbReference type="Pfam" id="PF09346">
    <property type="entry name" value="SMI1_KNR4"/>
    <property type="match status" value="1"/>
</dbReference>
<dbReference type="RefSeq" id="WP_344522688.1">
    <property type="nucleotide sequence ID" value="NZ_BAAAPE010000001.1"/>
</dbReference>
<reference evidence="3" key="1">
    <citation type="journal article" date="2019" name="Int. J. Syst. Evol. Microbiol.">
        <title>The Global Catalogue of Microorganisms (GCM) 10K type strain sequencing project: providing services to taxonomists for standard genome sequencing and annotation.</title>
        <authorList>
            <consortium name="The Broad Institute Genomics Platform"/>
            <consortium name="The Broad Institute Genome Sequencing Center for Infectious Disease"/>
            <person name="Wu L."/>
            <person name="Ma J."/>
        </authorList>
    </citation>
    <scope>NUCLEOTIDE SEQUENCE [LARGE SCALE GENOMIC DNA]</scope>
    <source>
        <strain evidence="3">JCM 15478</strain>
    </source>
</reference>